<dbReference type="InterPro" id="IPR001789">
    <property type="entry name" value="Sig_transdc_resp-reg_receiver"/>
</dbReference>
<dbReference type="Proteomes" id="UP000064912">
    <property type="component" value="Chromosome"/>
</dbReference>
<sequence>MSKTILAIDDSPSILQMVSHTLTTAGYRVIEAVDGADGYDKAVGNRIDAVITDLNMPRLNGLDFIRKYRSHGASAGVPIVFLTTETDDGLKREAREAGATGWIAKPFRQDQLLAVVKKVAGA</sequence>
<dbReference type="EMBL" id="JAESJJ010000004">
    <property type="protein sequence ID" value="MBL3608337.1"/>
    <property type="molecule type" value="Genomic_DNA"/>
</dbReference>
<dbReference type="Proteomes" id="UP000604473">
    <property type="component" value="Unassembled WGS sequence"/>
</dbReference>
<organism evidence="4 6">
    <name type="scientific">Rhodovulum sulfidophilum</name>
    <name type="common">Rhodobacter sulfidophilus</name>
    <dbReference type="NCBI Taxonomy" id="35806"/>
    <lineage>
        <taxon>Bacteria</taxon>
        <taxon>Pseudomonadati</taxon>
        <taxon>Pseudomonadota</taxon>
        <taxon>Alphaproteobacteria</taxon>
        <taxon>Rhodobacterales</taxon>
        <taxon>Paracoccaceae</taxon>
        <taxon>Rhodovulum</taxon>
    </lineage>
</organism>
<reference evidence="4 6" key="1">
    <citation type="submission" date="2015-02" db="EMBL/GenBank/DDBJ databases">
        <title>Genome sequene of Rhodovulum sulfidophilum DSM 2351.</title>
        <authorList>
            <person name="Nagao N."/>
        </authorList>
    </citation>
    <scope>NUCLEOTIDE SEQUENCE [LARGE SCALE GENOMIC DNA]</scope>
    <source>
        <strain evidence="4 6">DSM 2351</strain>
    </source>
</reference>
<dbReference type="Pfam" id="PF00072">
    <property type="entry name" value="Response_reg"/>
    <property type="match status" value="1"/>
</dbReference>
<dbReference type="KEGG" id="rsu:NHU_00170"/>
<dbReference type="PANTHER" id="PTHR44591:SF25">
    <property type="entry name" value="CHEMOTAXIS TWO-COMPONENT RESPONSE REGULATOR"/>
    <property type="match status" value="1"/>
</dbReference>
<dbReference type="GO" id="GO:0000160">
    <property type="term" value="P:phosphorelay signal transduction system"/>
    <property type="evidence" value="ECO:0007669"/>
    <property type="project" value="InterPro"/>
</dbReference>
<feature type="domain" description="Response regulatory" evidence="3">
    <location>
        <begin position="4"/>
        <end position="120"/>
    </location>
</feature>
<evidence type="ECO:0000256" key="1">
    <source>
        <dbReference type="ARBA" id="ARBA00022553"/>
    </source>
</evidence>
<dbReference type="Gene3D" id="3.40.50.2300">
    <property type="match status" value="1"/>
</dbReference>
<evidence type="ECO:0000313" key="4">
    <source>
        <dbReference type="EMBL" id="BAQ67341.1"/>
    </source>
</evidence>
<keyword evidence="1 2" id="KW-0597">Phosphoprotein</keyword>
<reference evidence="5 7" key="2">
    <citation type="submission" date="2021-01" db="EMBL/GenBank/DDBJ databases">
        <title>Draft genomes of Rhodovulum sulfidophilum.</title>
        <authorList>
            <person name="Guzman M.S."/>
        </authorList>
    </citation>
    <scope>NUCLEOTIDE SEQUENCE [LARGE SCALE GENOMIC DNA]</scope>
    <source>
        <strain evidence="5 7">AB35</strain>
    </source>
</reference>
<dbReference type="InterPro" id="IPR050595">
    <property type="entry name" value="Bact_response_regulator"/>
</dbReference>
<evidence type="ECO:0000313" key="7">
    <source>
        <dbReference type="Proteomes" id="UP000604473"/>
    </source>
</evidence>
<dbReference type="PANTHER" id="PTHR44591">
    <property type="entry name" value="STRESS RESPONSE REGULATOR PROTEIN 1"/>
    <property type="match status" value="1"/>
</dbReference>
<evidence type="ECO:0000259" key="3">
    <source>
        <dbReference type="PROSITE" id="PS50110"/>
    </source>
</evidence>
<name>A0A0D6AX87_RHOSU</name>
<feature type="modified residue" description="4-aspartylphosphate" evidence="2">
    <location>
        <position position="53"/>
    </location>
</feature>
<dbReference type="EMBL" id="AP014800">
    <property type="protein sequence ID" value="BAQ67341.1"/>
    <property type="molecule type" value="Genomic_DNA"/>
</dbReference>
<dbReference type="AlphaFoldDB" id="A0A0D6AX87"/>
<dbReference type="SUPFAM" id="SSF52172">
    <property type="entry name" value="CheY-like"/>
    <property type="match status" value="1"/>
</dbReference>
<dbReference type="PROSITE" id="PS50110">
    <property type="entry name" value="RESPONSE_REGULATORY"/>
    <property type="match status" value="1"/>
</dbReference>
<dbReference type="PATRIC" id="fig|35806.4.peg.171"/>
<evidence type="ECO:0000313" key="5">
    <source>
        <dbReference type="EMBL" id="MBL3608337.1"/>
    </source>
</evidence>
<evidence type="ECO:0000313" key="6">
    <source>
        <dbReference type="Proteomes" id="UP000064912"/>
    </source>
</evidence>
<evidence type="ECO:0000256" key="2">
    <source>
        <dbReference type="PROSITE-ProRule" id="PRU00169"/>
    </source>
</evidence>
<gene>
    <name evidence="5" type="ORF">JMM60_05890</name>
    <name evidence="4" type="ORF">NHU_00170</name>
</gene>
<dbReference type="SMART" id="SM00448">
    <property type="entry name" value="REC"/>
    <property type="match status" value="1"/>
</dbReference>
<dbReference type="InterPro" id="IPR011006">
    <property type="entry name" value="CheY-like_superfamily"/>
</dbReference>
<keyword evidence="7" id="KW-1185">Reference proteome</keyword>
<protein>
    <submittedName>
        <fullName evidence="4 5">Response regulator</fullName>
    </submittedName>
</protein>
<proteinExistence type="predicted"/>
<accession>A0A0D6AX87</accession>
<dbReference type="RefSeq" id="WP_060833475.1">
    <property type="nucleotide sequence ID" value="NZ_JAESJD010000046.1"/>
</dbReference>